<dbReference type="InterPro" id="IPR020846">
    <property type="entry name" value="MFS_dom"/>
</dbReference>
<evidence type="ECO:0000256" key="2">
    <source>
        <dbReference type="ARBA" id="ARBA00022448"/>
    </source>
</evidence>
<dbReference type="FunFam" id="1.20.1250.20:FF:000013">
    <property type="entry name" value="MFS general substrate transporter"/>
    <property type="match status" value="1"/>
</dbReference>
<feature type="transmembrane region" description="Helical" evidence="6">
    <location>
        <begin position="57"/>
        <end position="74"/>
    </location>
</feature>
<evidence type="ECO:0000313" key="9">
    <source>
        <dbReference type="EMBL" id="CAF4137198.1"/>
    </source>
</evidence>
<organism evidence="8 10">
    <name type="scientific">Rotaria socialis</name>
    <dbReference type="NCBI Taxonomy" id="392032"/>
    <lineage>
        <taxon>Eukaryota</taxon>
        <taxon>Metazoa</taxon>
        <taxon>Spiralia</taxon>
        <taxon>Gnathifera</taxon>
        <taxon>Rotifera</taxon>
        <taxon>Eurotatoria</taxon>
        <taxon>Bdelloidea</taxon>
        <taxon>Philodinida</taxon>
        <taxon>Philodinidae</taxon>
        <taxon>Rotaria</taxon>
    </lineage>
</organism>
<evidence type="ECO:0000256" key="4">
    <source>
        <dbReference type="ARBA" id="ARBA00022989"/>
    </source>
</evidence>
<evidence type="ECO:0000256" key="6">
    <source>
        <dbReference type="SAM" id="Phobius"/>
    </source>
</evidence>
<dbReference type="Gene3D" id="1.20.1250.20">
    <property type="entry name" value="MFS general substrate transporter like domains"/>
    <property type="match status" value="2"/>
</dbReference>
<keyword evidence="2" id="KW-0813">Transport</keyword>
<comment type="subcellular location">
    <subcellularLocation>
        <location evidence="1">Membrane</location>
        <topology evidence="1">Multi-pass membrane protein</topology>
    </subcellularLocation>
</comment>
<feature type="transmembrane region" description="Helical" evidence="6">
    <location>
        <begin position="152"/>
        <end position="177"/>
    </location>
</feature>
<dbReference type="PANTHER" id="PTHR43791">
    <property type="entry name" value="PERMEASE-RELATED"/>
    <property type="match status" value="1"/>
</dbReference>
<feature type="transmembrane region" description="Helical" evidence="6">
    <location>
        <begin position="449"/>
        <end position="470"/>
    </location>
</feature>
<dbReference type="PANTHER" id="PTHR43791:SF36">
    <property type="entry name" value="TRANSPORTER, PUTATIVE (AFU_ORTHOLOGUE AFUA_6G08340)-RELATED"/>
    <property type="match status" value="1"/>
</dbReference>
<protein>
    <recommendedName>
        <fullName evidence="7">Major facilitator superfamily (MFS) profile domain-containing protein</fullName>
    </recommendedName>
</protein>
<dbReference type="EMBL" id="CAJOBO010000128">
    <property type="protein sequence ID" value="CAF4137198.1"/>
    <property type="molecule type" value="Genomic_DNA"/>
</dbReference>
<proteinExistence type="predicted"/>
<name>A0A817QSC3_9BILA</name>
<feature type="transmembrane region" description="Helical" evidence="6">
    <location>
        <begin position="189"/>
        <end position="209"/>
    </location>
</feature>
<feature type="transmembrane region" description="Helical" evidence="6">
    <location>
        <begin position="383"/>
        <end position="405"/>
    </location>
</feature>
<evidence type="ECO:0000256" key="3">
    <source>
        <dbReference type="ARBA" id="ARBA00022692"/>
    </source>
</evidence>
<gene>
    <name evidence="9" type="ORF">HFQ381_LOCUS3516</name>
    <name evidence="8" type="ORF">LUA448_LOCUS3315</name>
</gene>
<keyword evidence="5 6" id="KW-0472">Membrane</keyword>
<feature type="transmembrane region" description="Helical" evidence="6">
    <location>
        <begin position="417"/>
        <end position="437"/>
    </location>
</feature>
<feature type="transmembrane region" description="Helical" evidence="6">
    <location>
        <begin position="99"/>
        <end position="116"/>
    </location>
</feature>
<dbReference type="Proteomes" id="UP000663833">
    <property type="component" value="Unassembled WGS sequence"/>
</dbReference>
<dbReference type="GO" id="GO:0022857">
    <property type="term" value="F:transmembrane transporter activity"/>
    <property type="evidence" value="ECO:0007669"/>
    <property type="project" value="InterPro"/>
</dbReference>
<feature type="domain" description="Major facilitator superfamily (MFS) profile" evidence="7">
    <location>
        <begin position="61"/>
        <end position="477"/>
    </location>
</feature>
<dbReference type="EMBL" id="CAJNYD010000133">
    <property type="protein sequence ID" value="CAF3222197.1"/>
    <property type="molecule type" value="Genomic_DNA"/>
</dbReference>
<evidence type="ECO:0000256" key="1">
    <source>
        <dbReference type="ARBA" id="ARBA00004141"/>
    </source>
</evidence>
<dbReference type="FunFam" id="1.20.1250.20:FF:000018">
    <property type="entry name" value="MFS transporter permease"/>
    <property type="match status" value="1"/>
</dbReference>
<feature type="transmembrane region" description="Helical" evidence="6">
    <location>
        <begin position="292"/>
        <end position="320"/>
    </location>
</feature>
<dbReference type="InterPro" id="IPR011701">
    <property type="entry name" value="MFS"/>
</dbReference>
<feature type="transmembrane region" description="Helical" evidence="6">
    <location>
        <begin position="356"/>
        <end position="377"/>
    </location>
</feature>
<dbReference type="SUPFAM" id="SSF103473">
    <property type="entry name" value="MFS general substrate transporter"/>
    <property type="match status" value="1"/>
</dbReference>
<evidence type="ECO:0000259" key="7">
    <source>
        <dbReference type="PROSITE" id="PS50850"/>
    </source>
</evidence>
<dbReference type="AlphaFoldDB" id="A0A817QSC3"/>
<dbReference type="InterPro" id="IPR036259">
    <property type="entry name" value="MFS_trans_sf"/>
</dbReference>
<accession>A0A817QSC3</accession>
<dbReference type="Pfam" id="PF07690">
    <property type="entry name" value="MFS_1"/>
    <property type="match status" value="1"/>
</dbReference>
<evidence type="ECO:0000256" key="5">
    <source>
        <dbReference type="ARBA" id="ARBA00023136"/>
    </source>
</evidence>
<keyword evidence="4 6" id="KW-1133">Transmembrane helix</keyword>
<comment type="caution">
    <text evidence="8">The sequence shown here is derived from an EMBL/GenBank/DDBJ whole genome shotgun (WGS) entry which is preliminary data.</text>
</comment>
<dbReference type="Proteomes" id="UP000663851">
    <property type="component" value="Unassembled WGS sequence"/>
</dbReference>
<keyword evidence="3 6" id="KW-0812">Transmembrane</keyword>
<feature type="transmembrane region" description="Helical" evidence="6">
    <location>
        <begin position="221"/>
        <end position="243"/>
    </location>
</feature>
<dbReference type="PROSITE" id="PS50850">
    <property type="entry name" value="MFS"/>
    <property type="match status" value="1"/>
</dbReference>
<feature type="transmembrane region" description="Helical" evidence="6">
    <location>
        <begin position="128"/>
        <end position="146"/>
    </location>
</feature>
<evidence type="ECO:0000313" key="10">
    <source>
        <dbReference type="Proteomes" id="UP000663833"/>
    </source>
</evidence>
<sequence>MTSVVDLQRSNQATQENSPVIAVLQPQSTLESKNEIPYSTSTSTDYKRAERNLKLKLDAVILPLTTFLYLSAYLDRGNMGNAKVQGIQTDLMGSSDTQFSIALACFYMAYIVFNVPGNIMAKVLKPSTTMAIAALIWGIASTLQAAAFNFAGIVVCSLFIGIGEAGFGPTVPFYYSIWYKRDEIAMRNALFIGCGALAGAFGGLIAYGVSHSTNSSIKPTWRILFLIEGLPTLVLALLIFLFLPTHPESSKYLSSEERVLATTRLMSSQANGVHIRKFRWSGFRRAITDYKVYLCGVMYLGVNLTLASISGFLPTIIVSLGYSNADAQLYTVPPYACAAVFMIITSFLSDRFRCRGLFVAGVMMISCTGWIILLAVVDNQNVRYFATLLLVMGSFAAVPLMLTWVSNNSANESQRDVELGMLNGIGQCFAILAAFIFPSTDSPHWSKGFGLNLAFNALAVIVAVALYLILCHENARRDKKKGGRPFDMVLVDVDTYNDLATGFRYVA</sequence>
<evidence type="ECO:0000313" key="8">
    <source>
        <dbReference type="EMBL" id="CAF3222197.1"/>
    </source>
</evidence>
<dbReference type="GO" id="GO:0016020">
    <property type="term" value="C:membrane"/>
    <property type="evidence" value="ECO:0007669"/>
    <property type="project" value="UniProtKB-SubCell"/>
</dbReference>
<reference evidence="8" key="1">
    <citation type="submission" date="2021-02" db="EMBL/GenBank/DDBJ databases">
        <authorList>
            <person name="Nowell W R."/>
        </authorList>
    </citation>
    <scope>NUCLEOTIDE SEQUENCE</scope>
</reference>
<feature type="transmembrane region" description="Helical" evidence="6">
    <location>
        <begin position="332"/>
        <end position="349"/>
    </location>
</feature>